<keyword evidence="3" id="KW-1185">Reference proteome</keyword>
<dbReference type="InterPro" id="IPR002347">
    <property type="entry name" value="SDR_fam"/>
</dbReference>
<comment type="similarity">
    <text evidence="1">Belongs to the short-chain dehydrogenases/reductases (SDR) family.</text>
</comment>
<dbReference type="Pfam" id="PF13561">
    <property type="entry name" value="adh_short_C2"/>
    <property type="match status" value="1"/>
</dbReference>
<dbReference type="InterPro" id="IPR036291">
    <property type="entry name" value="NAD(P)-bd_dom_sf"/>
</dbReference>
<name>A0A1I1QM78_9BACT</name>
<protein>
    <submittedName>
        <fullName evidence="2">Enoyl-(Acyl carrier protein) reductase</fullName>
    </submittedName>
</protein>
<evidence type="ECO:0000256" key="1">
    <source>
        <dbReference type="ARBA" id="ARBA00006484"/>
    </source>
</evidence>
<dbReference type="PRINTS" id="PR00081">
    <property type="entry name" value="GDHRDH"/>
</dbReference>
<sequence>MLANGWGRVLIISSESALQIPTEMIHYSTTKTAQLAVSRGLAELTTGTDVTVNTALPGPTFSEGMGDFITSMAARSNVSVAEMEKDFFKNACPTSIIKRLATTQEVANLVAYLASPLALATNGAAIRVDGGVSKTIA</sequence>
<evidence type="ECO:0000313" key="2">
    <source>
        <dbReference type="EMBL" id="SFD23082.1"/>
    </source>
</evidence>
<dbReference type="PANTHER" id="PTHR42879">
    <property type="entry name" value="3-OXOACYL-(ACYL-CARRIER-PROTEIN) REDUCTASE"/>
    <property type="match status" value="1"/>
</dbReference>
<accession>A0A1I1QM78</accession>
<dbReference type="AlphaFoldDB" id="A0A1I1QM78"/>
<dbReference type="RefSeq" id="WP_262507676.1">
    <property type="nucleotide sequence ID" value="NZ_FOLQ01000004.1"/>
</dbReference>
<dbReference type="Proteomes" id="UP000198598">
    <property type="component" value="Unassembled WGS sequence"/>
</dbReference>
<gene>
    <name evidence="2" type="ORF">SAMN05216167_10417</name>
</gene>
<dbReference type="PANTHER" id="PTHR42879:SF2">
    <property type="entry name" value="3-OXOACYL-[ACYL-CARRIER-PROTEIN] REDUCTASE FABG"/>
    <property type="match status" value="1"/>
</dbReference>
<dbReference type="EMBL" id="FOLQ01000004">
    <property type="protein sequence ID" value="SFD23082.1"/>
    <property type="molecule type" value="Genomic_DNA"/>
</dbReference>
<reference evidence="2 3" key="1">
    <citation type="submission" date="2016-10" db="EMBL/GenBank/DDBJ databases">
        <authorList>
            <person name="de Groot N.N."/>
        </authorList>
    </citation>
    <scope>NUCLEOTIDE SEQUENCE [LARGE SCALE GENOMIC DNA]</scope>
    <source>
        <strain evidence="2 3">DSM 26130</strain>
    </source>
</reference>
<proteinExistence type="inferred from homology"/>
<evidence type="ECO:0000313" key="3">
    <source>
        <dbReference type="Proteomes" id="UP000198598"/>
    </source>
</evidence>
<organism evidence="2 3">
    <name type="scientific">Spirosoma endophyticum</name>
    <dbReference type="NCBI Taxonomy" id="662367"/>
    <lineage>
        <taxon>Bacteria</taxon>
        <taxon>Pseudomonadati</taxon>
        <taxon>Bacteroidota</taxon>
        <taxon>Cytophagia</taxon>
        <taxon>Cytophagales</taxon>
        <taxon>Cytophagaceae</taxon>
        <taxon>Spirosoma</taxon>
    </lineage>
</organism>
<dbReference type="InterPro" id="IPR050259">
    <property type="entry name" value="SDR"/>
</dbReference>
<dbReference type="STRING" id="662367.SAMN05216167_10417"/>
<dbReference type="SUPFAM" id="SSF51735">
    <property type="entry name" value="NAD(P)-binding Rossmann-fold domains"/>
    <property type="match status" value="1"/>
</dbReference>
<dbReference type="Gene3D" id="3.40.50.720">
    <property type="entry name" value="NAD(P)-binding Rossmann-like Domain"/>
    <property type="match status" value="1"/>
</dbReference>